<dbReference type="NCBIfam" id="TIGR01297">
    <property type="entry name" value="CDF"/>
    <property type="match status" value="1"/>
</dbReference>
<dbReference type="GO" id="GO:0005886">
    <property type="term" value="C:plasma membrane"/>
    <property type="evidence" value="ECO:0007669"/>
    <property type="project" value="TreeGrafter"/>
</dbReference>
<dbReference type="InterPro" id="IPR027469">
    <property type="entry name" value="Cation_efflux_TMD_sf"/>
</dbReference>
<feature type="transmembrane region" description="Helical" evidence="7">
    <location>
        <begin position="97"/>
        <end position="116"/>
    </location>
</feature>
<feature type="domain" description="Cation efflux protein transmembrane" evidence="8">
    <location>
        <begin position="34"/>
        <end position="226"/>
    </location>
</feature>
<feature type="transmembrane region" description="Helical" evidence="7">
    <location>
        <begin position="136"/>
        <end position="155"/>
    </location>
</feature>
<keyword evidence="6 7" id="KW-0472">Membrane</keyword>
<dbReference type="SUPFAM" id="SSF161111">
    <property type="entry name" value="Cation efflux protein transmembrane domain-like"/>
    <property type="match status" value="1"/>
</dbReference>
<organism evidence="10 11">
    <name type="scientific">Corallococcus coralloides</name>
    <name type="common">Myxococcus coralloides</name>
    <dbReference type="NCBI Taxonomy" id="184914"/>
    <lineage>
        <taxon>Bacteria</taxon>
        <taxon>Pseudomonadati</taxon>
        <taxon>Myxococcota</taxon>
        <taxon>Myxococcia</taxon>
        <taxon>Myxococcales</taxon>
        <taxon>Cystobacterineae</taxon>
        <taxon>Myxococcaceae</taxon>
        <taxon>Corallococcus</taxon>
    </lineage>
</organism>
<gene>
    <name evidence="10" type="primary">yiiP</name>
    <name evidence="10" type="ORF">EJ065_4762</name>
</gene>
<dbReference type="Proteomes" id="UP000288758">
    <property type="component" value="Chromosome"/>
</dbReference>
<evidence type="ECO:0000256" key="2">
    <source>
        <dbReference type="ARBA" id="ARBA00008114"/>
    </source>
</evidence>
<dbReference type="AlphaFoldDB" id="A0A410RWH7"/>
<dbReference type="GO" id="GO:0006882">
    <property type="term" value="P:intracellular zinc ion homeostasis"/>
    <property type="evidence" value="ECO:0007669"/>
    <property type="project" value="TreeGrafter"/>
</dbReference>
<feature type="transmembrane region" description="Helical" evidence="7">
    <location>
        <begin position="32"/>
        <end position="55"/>
    </location>
</feature>
<feature type="transmembrane region" description="Helical" evidence="7">
    <location>
        <begin position="202"/>
        <end position="219"/>
    </location>
</feature>
<evidence type="ECO:0000256" key="6">
    <source>
        <dbReference type="ARBA" id="ARBA00023136"/>
    </source>
</evidence>
<dbReference type="Pfam" id="PF01545">
    <property type="entry name" value="Cation_efflux"/>
    <property type="match status" value="1"/>
</dbReference>
<evidence type="ECO:0000259" key="8">
    <source>
        <dbReference type="Pfam" id="PF01545"/>
    </source>
</evidence>
<name>A0A410RWH7_CORCK</name>
<proteinExistence type="inferred from homology"/>
<evidence type="ECO:0000256" key="3">
    <source>
        <dbReference type="ARBA" id="ARBA00022448"/>
    </source>
</evidence>
<dbReference type="Gene3D" id="1.20.1510.10">
    <property type="entry name" value="Cation efflux protein transmembrane domain"/>
    <property type="match status" value="1"/>
</dbReference>
<dbReference type="Pfam" id="PF16916">
    <property type="entry name" value="ZT_dimer"/>
    <property type="match status" value="1"/>
</dbReference>
<comment type="subcellular location">
    <subcellularLocation>
        <location evidence="1">Membrane</location>
        <topology evidence="1">Multi-pass membrane protein</topology>
    </subcellularLocation>
</comment>
<evidence type="ECO:0000313" key="11">
    <source>
        <dbReference type="Proteomes" id="UP000288758"/>
    </source>
</evidence>
<dbReference type="InterPro" id="IPR050291">
    <property type="entry name" value="CDF_Transporter"/>
</dbReference>
<keyword evidence="5 7" id="KW-1133">Transmembrane helix</keyword>
<dbReference type="InterPro" id="IPR058533">
    <property type="entry name" value="Cation_efflux_TM"/>
</dbReference>
<evidence type="ECO:0000256" key="5">
    <source>
        <dbReference type="ARBA" id="ARBA00022989"/>
    </source>
</evidence>
<dbReference type="InterPro" id="IPR036837">
    <property type="entry name" value="Cation_efflux_CTD_sf"/>
</dbReference>
<dbReference type="GO" id="GO:0015086">
    <property type="term" value="F:cadmium ion transmembrane transporter activity"/>
    <property type="evidence" value="ECO:0007669"/>
    <property type="project" value="TreeGrafter"/>
</dbReference>
<dbReference type="PANTHER" id="PTHR43840">
    <property type="entry name" value="MITOCHONDRIAL METAL TRANSPORTER 1-RELATED"/>
    <property type="match status" value="1"/>
</dbReference>
<dbReference type="EMBL" id="CP034669">
    <property type="protein sequence ID" value="QAT86304.1"/>
    <property type="molecule type" value="Genomic_DNA"/>
</dbReference>
<evidence type="ECO:0000259" key="9">
    <source>
        <dbReference type="Pfam" id="PF16916"/>
    </source>
</evidence>
<feature type="domain" description="Cation efflux protein cytoplasmic" evidence="9">
    <location>
        <begin position="235"/>
        <end position="306"/>
    </location>
</feature>
<keyword evidence="4 7" id="KW-0812">Transmembrane</keyword>
<dbReference type="InterPro" id="IPR002524">
    <property type="entry name" value="Cation_efflux"/>
</dbReference>
<evidence type="ECO:0000313" key="10">
    <source>
        <dbReference type="EMBL" id="QAT86304.1"/>
    </source>
</evidence>
<dbReference type="PANTHER" id="PTHR43840:SF15">
    <property type="entry name" value="MITOCHONDRIAL METAL TRANSPORTER 1-RELATED"/>
    <property type="match status" value="1"/>
</dbReference>
<reference evidence="10 11" key="1">
    <citation type="submission" date="2018-12" db="EMBL/GenBank/DDBJ databases">
        <title>Complete Genome Sequence of the Corallopyronin A producing Myxobacterium Corallococcus coralloides B035.</title>
        <authorList>
            <person name="Bouhired S.M."/>
            <person name="Rupp O."/>
            <person name="Blom J."/>
            <person name="Schaeberle T.F."/>
            <person name="Kehraus S."/>
            <person name="Schiefer A."/>
            <person name="Pfarr K."/>
            <person name="Goesmann A."/>
            <person name="Hoerauf A."/>
            <person name="Koenig G.M."/>
        </authorList>
    </citation>
    <scope>NUCLEOTIDE SEQUENCE [LARGE SCALE GENOMIC DNA]</scope>
    <source>
        <strain evidence="10 11">B035</strain>
    </source>
</reference>
<sequence length="310" mass="32846">MDGAEALPCPAVEASLVDRSAALQERNRKVRFVLLAILVANWVVAVAKLVFGLMAQSASVTADGLHSFIDGSSNVLGLVAMGVASQPADADHPYGHGKFEALASLGIGAMIGVGMLELGRMAFDSLLHDKHPTVSVTMAAVMGFTLVINLIVTRVERHYGQKYKSSLLLADAQHTLSDVFVTIAVLGSIGLVALGFPRADGLVALAVMVFVARVAYGIVRQAVGILSDTARLDPAQVSQHTLAVAGVRSCRDVRSRGMEESVYVDLKIEVDPQLTTAQAHEVADKVEETLHGAYPQVVDVVVHVEPTRAH</sequence>
<dbReference type="SUPFAM" id="SSF160240">
    <property type="entry name" value="Cation efflux protein cytoplasmic domain-like"/>
    <property type="match status" value="1"/>
</dbReference>
<dbReference type="InterPro" id="IPR027470">
    <property type="entry name" value="Cation_efflux_CTD"/>
</dbReference>
<evidence type="ECO:0000256" key="7">
    <source>
        <dbReference type="SAM" id="Phobius"/>
    </source>
</evidence>
<evidence type="ECO:0000256" key="1">
    <source>
        <dbReference type="ARBA" id="ARBA00004141"/>
    </source>
</evidence>
<evidence type="ECO:0000256" key="4">
    <source>
        <dbReference type="ARBA" id="ARBA00022692"/>
    </source>
</evidence>
<dbReference type="GO" id="GO:0015341">
    <property type="term" value="F:zinc efflux antiporter activity"/>
    <property type="evidence" value="ECO:0007669"/>
    <property type="project" value="TreeGrafter"/>
</dbReference>
<comment type="similarity">
    <text evidence="2">Belongs to the cation diffusion facilitator (CDF) transporter (TC 2.A.4) family.</text>
</comment>
<keyword evidence="3" id="KW-0813">Transport</keyword>
<protein>
    <submittedName>
        <fullName evidence="10">Cation efflux family protein</fullName>
    </submittedName>
</protein>
<dbReference type="Gene3D" id="3.30.70.1350">
    <property type="entry name" value="Cation efflux protein, cytoplasmic domain"/>
    <property type="match status" value="1"/>
</dbReference>
<dbReference type="GO" id="GO:0015093">
    <property type="term" value="F:ferrous iron transmembrane transporter activity"/>
    <property type="evidence" value="ECO:0007669"/>
    <property type="project" value="TreeGrafter"/>
</dbReference>
<feature type="transmembrane region" description="Helical" evidence="7">
    <location>
        <begin position="176"/>
        <end position="196"/>
    </location>
</feature>
<accession>A0A410RWH7</accession>